<sequence>MNDKVTHLNVERAIKAGDSRLVSPLEQLKDLVQEIETGKINPDQVFVAMLTFDKEVPGRWKSNWVCANMTMRDIIALLEITKDNILHGQ</sequence>
<comment type="caution">
    <text evidence="1">The sequence shown here is derived from an EMBL/GenBank/DDBJ whole genome shotgun (WGS) entry which is preliminary data.</text>
</comment>
<name>A0A0G1X6S8_9BACT</name>
<evidence type="ECO:0000313" key="2">
    <source>
        <dbReference type="Proteomes" id="UP000034694"/>
    </source>
</evidence>
<dbReference type="Proteomes" id="UP000034694">
    <property type="component" value="Unassembled WGS sequence"/>
</dbReference>
<dbReference type="AlphaFoldDB" id="A0A0G1X6S8"/>
<organism evidence="1 2">
    <name type="scientific">Candidatus Amesbacteria bacterium GW2011_GWB1_48_13</name>
    <dbReference type="NCBI Taxonomy" id="1618362"/>
    <lineage>
        <taxon>Bacteria</taxon>
        <taxon>Candidatus Amesiibacteriota</taxon>
    </lineage>
</organism>
<evidence type="ECO:0000313" key="1">
    <source>
        <dbReference type="EMBL" id="KKU98323.1"/>
    </source>
</evidence>
<protein>
    <submittedName>
        <fullName evidence="1">Uncharacterized protein</fullName>
    </submittedName>
</protein>
<proteinExistence type="predicted"/>
<reference evidence="1 2" key="1">
    <citation type="journal article" date="2015" name="Nature">
        <title>rRNA introns, odd ribosomes, and small enigmatic genomes across a large radiation of phyla.</title>
        <authorList>
            <person name="Brown C.T."/>
            <person name="Hug L.A."/>
            <person name="Thomas B.C."/>
            <person name="Sharon I."/>
            <person name="Castelle C.J."/>
            <person name="Singh A."/>
            <person name="Wilkins M.J."/>
            <person name="Williams K.H."/>
            <person name="Banfield J.F."/>
        </authorList>
    </citation>
    <scope>NUCLEOTIDE SEQUENCE [LARGE SCALE GENOMIC DNA]</scope>
</reference>
<gene>
    <name evidence="1" type="ORF">UY28_C0004G0061</name>
</gene>
<accession>A0A0G1X6S8</accession>
<dbReference type="EMBL" id="LCPK01000004">
    <property type="protein sequence ID" value="KKU98323.1"/>
    <property type="molecule type" value="Genomic_DNA"/>
</dbReference>